<reference evidence="2" key="1">
    <citation type="journal article" date="2020" name="mSystems">
        <title>Genome- and Community-Level Interaction Insights into Carbon Utilization and Element Cycling Functions of Hydrothermarchaeota in Hydrothermal Sediment.</title>
        <authorList>
            <person name="Zhou Z."/>
            <person name="Liu Y."/>
            <person name="Xu W."/>
            <person name="Pan J."/>
            <person name="Luo Z.H."/>
            <person name="Li M."/>
        </authorList>
    </citation>
    <scope>NUCLEOTIDE SEQUENCE [LARGE SCALE GENOMIC DNA]</scope>
    <source>
        <strain evidence="2">HyVt-346</strain>
    </source>
</reference>
<organism evidence="2">
    <name type="scientific">Pseudoalteromonas prydzensis</name>
    <dbReference type="NCBI Taxonomy" id="182141"/>
    <lineage>
        <taxon>Bacteria</taxon>
        <taxon>Pseudomonadati</taxon>
        <taxon>Pseudomonadota</taxon>
        <taxon>Gammaproteobacteria</taxon>
        <taxon>Alteromonadales</taxon>
        <taxon>Pseudoalteromonadaceae</taxon>
        <taxon>Pseudoalteromonas</taxon>
    </lineage>
</organism>
<evidence type="ECO:0008006" key="3">
    <source>
        <dbReference type="Google" id="ProtNLM"/>
    </source>
</evidence>
<protein>
    <recommendedName>
        <fullName evidence="3">Lipoprotein</fullName>
    </recommendedName>
</protein>
<dbReference type="AlphaFoldDB" id="A0A7V1GG33"/>
<comment type="caution">
    <text evidence="2">The sequence shown here is derived from an EMBL/GenBank/DDBJ whole genome shotgun (WGS) entry which is preliminary data.</text>
</comment>
<gene>
    <name evidence="2" type="ORF">ENH88_16895</name>
</gene>
<dbReference type="RefSeq" id="WP_304183977.1">
    <property type="nucleotide sequence ID" value="NZ_DRGM01000173.1"/>
</dbReference>
<evidence type="ECO:0000256" key="1">
    <source>
        <dbReference type="SAM" id="SignalP"/>
    </source>
</evidence>
<sequence>MLNKKVLFIIAALLLYGCTTGETATPKLQHALLTKPQSELIAQGIARLMRTENIAVADDVFMQRSLMVVDNVTKTDELGNPIMGKQLNMPDRYELLIKNDLCFVRHLDSKATEPLPDVKCKVNYK</sequence>
<feature type="chain" id="PRO_5031455836" description="Lipoprotein" evidence="1">
    <location>
        <begin position="25"/>
        <end position="125"/>
    </location>
</feature>
<evidence type="ECO:0000313" key="2">
    <source>
        <dbReference type="EMBL" id="HEA18082.1"/>
    </source>
</evidence>
<proteinExistence type="predicted"/>
<dbReference type="PROSITE" id="PS51257">
    <property type="entry name" value="PROKAR_LIPOPROTEIN"/>
    <property type="match status" value="1"/>
</dbReference>
<dbReference type="Proteomes" id="UP000886188">
    <property type="component" value="Unassembled WGS sequence"/>
</dbReference>
<feature type="signal peptide" evidence="1">
    <location>
        <begin position="1"/>
        <end position="24"/>
    </location>
</feature>
<accession>A0A7V1GG33</accession>
<keyword evidence="1" id="KW-0732">Signal</keyword>
<dbReference type="EMBL" id="DRGM01000173">
    <property type="protein sequence ID" value="HEA18082.1"/>
    <property type="molecule type" value="Genomic_DNA"/>
</dbReference>
<name>A0A7V1GG33_9GAMM</name>